<evidence type="ECO:0000313" key="2">
    <source>
        <dbReference type="Proteomes" id="UP001307849"/>
    </source>
</evidence>
<comment type="caution">
    <text evidence="1">The sequence shown here is derived from an EMBL/GenBank/DDBJ whole genome shotgun (WGS) entry which is preliminary data.</text>
</comment>
<dbReference type="AlphaFoldDB" id="A0AAN8RQL5"/>
<keyword evidence="2" id="KW-1185">Reference proteome</keyword>
<proteinExistence type="predicted"/>
<name>A0AAN8RQL5_9PEZI</name>
<reference evidence="1 2" key="1">
    <citation type="submission" date="2019-10" db="EMBL/GenBank/DDBJ databases">
        <authorList>
            <person name="Palmer J.M."/>
        </authorList>
    </citation>
    <scope>NUCLEOTIDE SEQUENCE [LARGE SCALE GENOMIC DNA]</scope>
    <source>
        <strain evidence="1 2">TWF506</strain>
    </source>
</reference>
<evidence type="ECO:0000313" key="1">
    <source>
        <dbReference type="EMBL" id="KAK6500927.1"/>
    </source>
</evidence>
<dbReference type="EMBL" id="JAVHJM010000012">
    <property type="protein sequence ID" value="KAK6500927.1"/>
    <property type="molecule type" value="Genomic_DNA"/>
</dbReference>
<dbReference type="Proteomes" id="UP001307849">
    <property type="component" value="Unassembled WGS sequence"/>
</dbReference>
<organism evidence="1 2">
    <name type="scientific">Arthrobotrys conoides</name>
    <dbReference type="NCBI Taxonomy" id="74498"/>
    <lineage>
        <taxon>Eukaryota</taxon>
        <taxon>Fungi</taxon>
        <taxon>Dikarya</taxon>
        <taxon>Ascomycota</taxon>
        <taxon>Pezizomycotina</taxon>
        <taxon>Orbiliomycetes</taxon>
        <taxon>Orbiliales</taxon>
        <taxon>Orbiliaceae</taxon>
        <taxon>Arthrobotrys</taxon>
    </lineage>
</organism>
<evidence type="ECO:0008006" key="3">
    <source>
        <dbReference type="Google" id="ProtNLM"/>
    </source>
</evidence>
<sequence>MRHTQDYCCICGAPAPEHRSPRLEKANPWTSNERYVIAEAYLEDFDENGRRFPSNTPFLSPEIIVTEDGPLIPKIWEFSSERFIQPKFQFSSHHNLNGPGGYPIHEGCWRILNPLINDSDVNLYDRMSTFRRILAGTSLVLSGRKLLWPHGYHGLSATGAQSEKWGPTPEVKYVNKNPWVIDDNPTLLKIASIKRQNRQVLCVPRILPLPVELVQRVYGYLDWSDIGNLLLVKTAVDVKAPASYWRTLFQPRAEFGYFGLDESVEANQGLSLFQKFCIARAQQVGQSDALKNRRRIWNICRELADQIIDISSCQLHGLDHTDSSNAFSIILEPSPAKPNIWVQCEGHICHGMEDYPRVFQGSKAIYEGEIDVESIDALRLSYAGTGSMSFLSGITVLPSGKQLGYITNRTRLVPWVSRTVLSVAVSRYGIVDISLSDSVHGPNWTLVDEDFEKREIAVKYRFLKCTDTVDSVKIQGKWDVSKMTEIRLSTFQIVDDLSLNSKREIFLQQHAWAPGIPSDDLYISPQSYAGAPYIWPGTPRYCPLRYVLFPPPSYMTLITAWSISSRISALVFRFTGHPPVTLGVCRGTPSDFPINGAAGEQIATIHVLLHNDHPDSMCGILFETNTWRKALFGVLKPDNCHERRILPAQGPRLQGLYGVVREFWLSTYDISSIGVITSRTDDDDDTNACPPPPPPFDINDSRIENATYVEHIRRAQINSKIIARYGDYHYRTRSIHVGYIKQFANKATFKDCHRILFYSRNCPDMRIVGMKLYYSDDVRECGNPRILGRISGGIEEPTALELPEDGSVFICRLTVYVRQLQWGDSRGNTSVCGLRVETSNGESRLWGTMDAGEVVTQRRDLKLQRESIIRWDYNQIFDIISVIDEEENQDEENDE</sequence>
<accession>A0AAN8RQL5</accession>
<protein>
    <recommendedName>
        <fullName evidence="3">F-box domain-containing protein</fullName>
    </recommendedName>
</protein>
<gene>
    <name evidence="1" type="ORF">TWF506_003685</name>
</gene>